<evidence type="ECO:0000313" key="7">
    <source>
        <dbReference type="EMBL" id="OPJ58273.1"/>
    </source>
</evidence>
<keyword evidence="5 6" id="KW-0472">Membrane</keyword>
<evidence type="ECO:0000256" key="4">
    <source>
        <dbReference type="ARBA" id="ARBA00022989"/>
    </source>
</evidence>
<keyword evidence="2" id="KW-1003">Cell membrane</keyword>
<dbReference type="GO" id="GO:0006011">
    <property type="term" value="P:UDP-alpha-D-glucose metabolic process"/>
    <property type="evidence" value="ECO:0007669"/>
    <property type="project" value="InterPro"/>
</dbReference>
<dbReference type="Proteomes" id="UP000190080">
    <property type="component" value="Unassembled WGS sequence"/>
</dbReference>
<dbReference type="AlphaFoldDB" id="A0A1V4IE93"/>
<dbReference type="InterPro" id="IPR018513">
    <property type="entry name" value="Cell_synthase_bac"/>
</dbReference>
<evidence type="ECO:0000256" key="2">
    <source>
        <dbReference type="ARBA" id="ARBA00022475"/>
    </source>
</evidence>
<keyword evidence="4 6" id="KW-1133">Transmembrane helix</keyword>
<dbReference type="Pfam" id="PF03170">
    <property type="entry name" value="BcsB"/>
    <property type="match status" value="1"/>
</dbReference>
<sequence length="726" mass="83376">MIKVKKALMAILIVFLSIGMMFFQKSLKTYAVDKKVHAYSNSIITKNYSFNKNINFKGVFGEDRIYFKVDKYWKVKKISLSLNLTQSKIINEKLSTLTVYLNGKPVHSIKLSKYDEEENDVRFNLNTHYLKKGTNELEIQSYRRISDEKCEDNINNANWILIKSSSYLHLEFSERKPSDSISEYPYPFVKTSEKAVGQNTVILLPNNPDENEIAAALLISASLGENIDNEKIDTDIVKYSDFNKKLRKNKNIIFIGKSADIPREINEVISKFKQKDKLKGVFVFRADSPYNSNNKIMGIVANRNDDILINAAKFFQNSNLFGQVDSNSYVINGKLNVNNKATSIKNKRTFSDLGYSDGVYMKGPNKQEAIIGISIPNNKSVRQGAMINLKFRYSKNLDFTRSLVSVYVNDTPIGSKKLERKDGNDDSLNLNVSSNVFKGSYAELKIVFNLQMEDLKCTVNRGETPWAFIKKDSAIYLPTKDNNSIVFENYPWPFIKDERFNDVTIVIADNERQQNMKILSDMFAFLGSYIKDNRGKVTVIKASSFSKKNNNGNIILVGSPKENKIIKLINKNMFFKYSKELDYFLSNEKRTLLMHFSKNLASAQLIPSSFNKQRNILVITAPKQEHIPNVSRYFTDFVYNSKIIGNATLVNRWGDKTNHYFILKSSKSSALIKKINFSGTSIKMFIIACGAIIIMLIFSMLMYMKKYKRNGSYAKNKPYRRYRRSK</sequence>
<dbReference type="EMBL" id="MZGV01000060">
    <property type="protein sequence ID" value="OPJ58273.1"/>
    <property type="molecule type" value="Genomic_DNA"/>
</dbReference>
<evidence type="ECO:0000256" key="3">
    <source>
        <dbReference type="ARBA" id="ARBA00022692"/>
    </source>
</evidence>
<dbReference type="OrthoDB" id="2655838at2"/>
<gene>
    <name evidence="7" type="ORF">CLORY_36930</name>
</gene>
<dbReference type="PANTHER" id="PTHR39083:SF1">
    <property type="entry name" value="CYCLIC DI-GMP-BINDING PROTEIN"/>
    <property type="match status" value="1"/>
</dbReference>
<dbReference type="STRING" id="1450648.CLORY_36930"/>
<dbReference type="Gene3D" id="2.60.120.260">
    <property type="entry name" value="Galactose-binding domain-like"/>
    <property type="match status" value="2"/>
</dbReference>
<reference evidence="7 8" key="1">
    <citation type="submission" date="2017-03" db="EMBL/GenBank/DDBJ databases">
        <title>Genome sequence of Clostridium oryzae DSM 28571.</title>
        <authorList>
            <person name="Poehlein A."/>
            <person name="Daniel R."/>
        </authorList>
    </citation>
    <scope>NUCLEOTIDE SEQUENCE [LARGE SCALE GENOMIC DNA]</scope>
    <source>
        <strain evidence="7 8">DSM 28571</strain>
    </source>
</reference>
<protein>
    <submittedName>
        <fullName evidence="7">Cellulose synthase regulator protein</fullName>
    </submittedName>
</protein>
<comment type="caution">
    <text evidence="7">The sequence shown here is derived from an EMBL/GenBank/DDBJ whole genome shotgun (WGS) entry which is preliminary data.</text>
</comment>
<evidence type="ECO:0000256" key="1">
    <source>
        <dbReference type="ARBA" id="ARBA00004162"/>
    </source>
</evidence>
<evidence type="ECO:0000256" key="6">
    <source>
        <dbReference type="SAM" id="Phobius"/>
    </source>
</evidence>
<evidence type="ECO:0000313" key="8">
    <source>
        <dbReference type="Proteomes" id="UP000190080"/>
    </source>
</evidence>
<keyword evidence="8" id="KW-1185">Reference proteome</keyword>
<comment type="subcellular location">
    <subcellularLocation>
        <location evidence="1">Cell membrane</location>
        <topology evidence="1">Single-pass membrane protein</topology>
    </subcellularLocation>
</comment>
<proteinExistence type="predicted"/>
<dbReference type="RefSeq" id="WP_079427227.1">
    <property type="nucleotide sequence ID" value="NZ_MZGV01000060.1"/>
</dbReference>
<dbReference type="GO" id="GO:0005886">
    <property type="term" value="C:plasma membrane"/>
    <property type="evidence" value="ECO:0007669"/>
    <property type="project" value="UniProtKB-SubCell"/>
</dbReference>
<evidence type="ECO:0000256" key="5">
    <source>
        <dbReference type="ARBA" id="ARBA00023136"/>
    </source>
</evidence>
<accession>A0A1V4IE93</accession>
<feature type="transmembrane region" description="Helical" evidence="6">
    <location>
        <begin position="684"/>
        <end position="703"/>
    </location>
</feature>
<dbReference type="PANTHER" id="PTHR39083">
    <property type="entry name" value="CYCLIC DI-GMP-BINDING PROTEIN"/>
    <property type="match status" value="1"/>
</dbReference>
<organism evidence="7 8">
    <name type="scientific">Clostridium oryzae</name>
    <dbReference type="NCBI Taxonomy" id="1450648"/>
    <lineage>
        <taxon>Bacteria</taxon>
        <taxon>Bacillati</taxon>
        <taxon>Bacillota</taxon>
        <taxon>Clostridia</taxon>
        <taxon>Eubacteriales</taxon>
        <taxon>Clostridiaceae</taxon>
        <taxon>Clostridium</taxon>
    </lineage>
</organism>
<keyword evidence="3 6" id="KW-0812">Transmembrane</keyword>
<name>A0A1V4IE93_9CLOT</name>